<evidence type="ECO:0000313" key="4">
    <source>
        <dbReference type="Proteomes" id="UP000738126"/>
    </source>
</evidence>
<dbReference type="Pfam" id="PF14559">
    <property type="entry name" value="TPR_19"/>
    <property type="match status" value="1"/>
</dbReference>
<dbReference type="SMART" id="SM00028">
    <property type="entry name" value="TPR"/>
    <property type="match status" value="2"/>
</dbReference>
<dbReference type="Proteomes" id="UP000738126">
    <property type="component" value="Unassembled WGS sequence"/>
</dbReference>
<evidence type="ECO:0000256" key="1">
    <source>
        <dbReference type="PROSITE-ProRule" id="PRU00339"/>
    </source>
</evidence>
<keyword evidence="1" id="KW-0802">TPR repeat</keyword>
<feature type="region of interest" description="Disordered" evidence="2">
    <location>
        <begin position="117"/>
        <end position="146"/>
    </location>
</feature>
<dbReference type="RefSeq" id="WP_200259189.1">
    <property type="nucleotide sequence ID" value="NZ_NRSH01000080.1"/>
</dbReference>
<sequence>WSWGSGAPAQGASASTEQGGSADAAERREINRLAQQGREALQAGEYRRAAHRFERALDLDAQRGVLWQNLATVRHKQGRYRRAEQLALHAAELAGSDPTLLRESWWLVAAARLEQGDRQGAEEAAQMARRFEDAGGPRVGALPPEQ</sequence>
<organism evidence="3 4">
    <name type="scientific">Halorhodospira neutriphila</name>
    <dbReference type="NCBI Taxonomy" id="168379"/>
    <lineage>
        <taxon>Bacteria</taxon>
        <taxon>Pseudomonadati</taxon>
        <taxon>Pseudomonadota</taxon>
        <taxon>Gammaproteobacteria</taxon>
        <taxon>Chromatiales</taxon>
        <taxon>Ectothiorhodospiraceae</taxon>
        <taxon>Halorhodospira</taxon>
    </lineage>
</organism>
<dbReference type="Gene3D" id="1.25.40.10">
    <property type="entry name" value="Tetratricopeptide repeat domain"/>
    <property type="match status" value="1"/>
</dbReference>
<evidence type="ECO:0000256" key="2">
    <source>
        <dbReference type="SAM" id="MobiDB-lite"/>
    </source>
</evidence>
<comment type="caution">
    <text evidence="3">The sequence shown here is derived from an EMBL/GenBank/DDBJ whole genome shotgun (WGS) entry which is preliminary data.</text>
</comment>
<protein>
    <recommendedName>
        <fullName evidence="5">Tetratricopeptide repeat protein</fullName>
    </recommendedName>
</protein>
<feature type="repeat" description="TPR" evidence="1">
    <location>
        <begin position="30"/>
        <end position="63"/>
    </location>
</feature>
<gene>
    <name evidence="3" type="ORF">CKO13_07865</name>
</gene>
<feature type="region of interest" description="Disordered" evidence="2">
    <location>
        <begin position="1"/>
        <end position="27"/>
    </location>
</feature>
<feature type="non-terminal residue" evidence="3">
    <location>
        <position position="1"/>
    </location>
</feature>
<dbReference type="InterPro" id="IPR011990">
    <property type="entry name" value="TPR-like_helical_dom_sf"/>
</dbReference>
<dbReference type="SUPFAM" id="SSF48452">
    <property type="entry name" value="TPR-like"/>
    <property type="match status" value="1"/>
</dbReference>
<dbReference type="EMBL" id="NRSH01000080">
    <property type="protein sequence ID" value="MBK1726938.1"/>
    <property type="molecule type" value="Genomic_DNA"/>
</dbReference>
<dbReference type="PROSITE" id="PS50005">
    <property type="entry name" value="TPR"/>
    <property type="match status" value="1"/>
</dbReference>
<reference evidence="3 4" key="1">
    <citation type="journal article" date="2020" name="Microorganisms">
        <title>Osmotic Adaptation and Compatible Solute Biosynthesis of Phototrophic Bacteria as Revealed from Genome Analyses.</title>
        <authorList>
            <person name="Imhoff J.F."/>
            <person name="Rahn T."/>
            <person name="Kunzel S."/>
            <person name="Keller A."/>
            <person name="Neulinger S.C."/>
        </authorList>
    </citation>
    <scope>NUCLEOTIDE SEQUENCE [LARGE SCALE GENOMIC DNA]</scope>
    <source>
        <strain evidence="3 4">DSM 15116</strain>
    </source>
</reference>
<accession>A0ABS1E5Y6</accession>
<proteinExistence type="predicted"/>
<evidence type="ECO:0000313" key="3">
    <source>
        <dbReference type="EMBL" id="MBK1726938.1"/>
    </source>
</evidence>
<evidence type="ECO:0008006" key="5">
    <source>
        <dbReference type="Google" id="ProtNLM"/>
    </source>
</evidence>
<name>A0ABS1E5Y6_9GAMM</name>
<dbReference type="InterPro" id="IPR019734">
    <property type="entry name" value="TPR_rpt"/>
</dbReference>
<feature type="compositionally biased region" description="Low complexity" evidence="2">
    <location>
        <begin position="1"/>
        <end position="15"/>
    </location>
</feature>
<keyword evidence="4" id="KW-1185">Reference proteome</keyword>